<proteinExistence type="predicted"/>
<dbReference type="EMBL" id="FNAG01000003">
    <property type="protein sequence ID" value="SDD54607.1"/>
    <property type="molecule type" value="Genomic_DNA"/>
</dbReference>
<keyword evidence="1" id="KW-0732">Signal</keyword>
<keyword evidence="3" id="KW-1185">Reference proteome</keyword>
<dbReference type="Gene3D" id="2.80.10.50">
    <property type="match status" value="2"/>
</dbReference>
<dbReference type="AlphaFoldDB" id="A0A1G6VNL8"/>
<protein>
    <submittedName>
        <fullName evidence="2">Delta-60 repeat domain-containing protein</fullName>
    </submittedName>
</protein>
<feature type="chain" id="PRO_5011775282" evidence="1">
    <location>
        <begin position="26"/>
        <end position="450"/>
    </location>
</feature>
<reference evidence="2 3" key="1">
    <citation type="submission" date="2016-10" db="EMBL/GenBank/DDBJ databases">
        <authorList>
            <person name="de Groot N.N."/>
        </authorList>
    </citation>
    <scope>NUCLEOTIDE SEQUENCE [LARGE SCALE GENOMIC DNA]</scope>
    <source>
        <strain evidence="2 3">DSM 16957</strain>
    </source>
</reference>
<feature type="signal peptide" evidence="1">
    <location>
        <begin position="1"/>
        <end position="25"/>
    </location>
</feature>
<dbReference type="OrthoDB" id="9805017at2"/>
<evidence type="ECO:0000256" key="1">
    <source>
        <dbReference type="SAM" id="SignalP"/>
    </source>
</evidence>
<dbReference type="Pfam" id="PF17164">
    <property type="entry name" value="DUF5122"/>
    <property type="match status" value="3"/>
</dbReference>
<name>A0A1G6VNL8_9GAMM</name>
<dbReference type="STRING" id="265719.SAMN04488509_103161"/>
<dbReference type="InterPro" id="IPR013431">
    <property type="entry name" value="Delta_60_rpt"/>
</dbReference>
<dbReference type="RefSeq" id="WP_091241290.1">
    <property type="nucleotide sequence ID" value="NZ_FNAG01000003.1"/>
</dbReference>
<organism evidence="2 3">
    <name type="scientific">Aquimonas voraii</name>
    <dbReference type="NCBI Taxonomy" id="265719"/>
    <lineage>
        <taxon>Bacteria</taxon>
        <taxon>Pseudomonadati</taxon>
        <taxon>Pseudomonadota</taxon>
        <taxon>Gammaproteobacteria</taxon>
        <taxon>Lysobacterales</taxon>
        <taxon>Lysobacteraceae</taxon>
        <taxon>Aquimonas</taxon>
    </lineage>
</organism>
<accession>A0A1G6VNL8</accession>
<gene>
    <name evidence="2" type="ORF">SAMN04488509_103161</name>
</gene>
<evidence type="ECO:0000313" key="2">
    <source>
        <dbReference type="EMBL" id="SDD54607.1"/>
    </source>
</evidence>
<dbReference type="NCBIfam" id="TIGR02608">
    <property type="entry name" value="delta_60_rpt"/>
    <property type="match status" value="3"/>
</dbReference>
<sequence>MFARLSPLFTTACAALLLAALPAAAQVSLDASFDGDGRRTVSFDLDSAATDGARRIFPTAGGYLVVGQASNSPGLALALTKLNLSGQLDTSFGTNGKRSYAVNTPEVIDAVQDSQGRVVFAGNTAVSGGSDVLLGRLLPNGEVDPSFGFLGLARIDLNGEDSVLALAVGPQDQVIALVRARPDASFGWATHVTAMDANAQNQGSVFLSASPLLETGAAVWSTARDALLVGLPFTGPQSCLLAVYSVSLGAGPGGLSLDADPLGSSALAGTTNGCTQVGVSAIAALPGNGGALLAANRVNPNGAPGDARQVGLLLRIGSSGAVDFLRTEFAPFPTDDLRFRAVAVDAEGRLLVAADITNSSGPNSRFGLFRYLADGTPDTGFNTGSAHIGTSFNAGNGLDSPLASVRDLRNAGPRILLAGSSRWTGNTDDDFAIAAFTTPDAPLFANGFEP</sequence>
<evidence type="ECO:0000313" key="3">
    <source>
        <dbReference type="Proteomes" id="UP000199603"/>
    </source>
</evidence>
<dbReference type="Proteomes" id="UP000199603">
    <property type="component" value="Unassembled WGS sequence"/>
</dbReference>